<dbReference type="InterPro" id="IPR027304">
    <property type="entry name" value="Trigger_fact/SurA_dom_sf"/>
</dbReference>
<protein>
    <submittedName>
        <fullName evidence="3">SurA N-terminal domain-containing protein</fullName>
    </submittedName>
</protein>
<evidence type="ECO:0000256" key="2">
    <source>
        <dbReference type="SAM" id="SignalP"/>
    </source>
</evidence>
<dbReference type="SUPFAM" id="SSF109998">
    <property type="entry name" value="Triger factor/SurA peptide-binding domain-like"/>
    <property type="match status" value="1"/>
</dbReference>
<sequence length="278" mass="28866">MRRTRTTPTGPGRTTNGGMVGALALAAALTLGACSAQEGPEGADPGVDAATATAGGGATGTAEDGSSVDAAGTTVDPDELPDPVAEVEGEEISRADFVEVFEQQRDAARQQATAAGSPVDEAALRDGVLESLVASELLRQEGERLGLEADAEEVDAELASLAEQNGLGSADELVAALGEQGLPEEQVREEMGRLLLIEEIVAERGGVEPPTEQELQDYYAELTDGMDGAAATDGAEGVPPFEDVRDVLEQQLTEQRENEALTTILDELEADAEITRHL</sequence>
<keyword evidence="4" id="KW-1185">Reference proteome</keyword>
<feature type="chain" id="PRO_5047066311" evidence="2">
    <location>
        <begin position="37"/>
        <end position="278"/>
    </location>
</feature>
<feature type="region of interest" description="Disordered" evidence="1">
    <location>
        <begin position="36"/>
        <end position="82"/>
    </location>
</feature>
<dbReference type="EMBL" id="JBHMAX010000023">
    <property type="protein sequence ID" value="MFB9732861.1"/>
    <property type="molecule type" value="Genomic_DNA"/>
</dbReference>
<evidence type="ECO:0000313" key="4">
    <source>
        <dbReference type="Proteomes" id="UP001589613"/>
    </source>
</evidence>
<dbReference type="PANTHER" id="PTHR47245:SF2">
    <property type="entry name" value="PEPTIDYL-PROLYL CIS-TRANS ISOMERASE HP_0175-RELATED"/>
    <property type="match status" value="1"/>
</dbReference>
<evidence type="ECO:0000313" key="3">
    <source>
        <dbReference type="EMBL" id="MFB9732861.1"/>
    </source>
</evidence>
<organism evidence="3 4">
    <name type="scientific">Ornithinimicrobium kibberense</name>
    <dbReference type="NCBI Taxonomy" id="282060"/>
    <lineage>
        <taxon>Bacteria</taxon>
        <taxon>Bacillati</taxon>
        <taxon>Actinomycetota</taxon>
        <taxon>Actinomycetes</taxon>
        <taxon>Micrococcales</taxon>
        <taxon>Ornithinimicrobiaceae</taxon>
        <taxon>Ornithinimicrobium</taxon>
    </lineage>
</organism>
<comment type="caution">
    <text evidence="3">The sequence shown here is derived from an EMBL/GenBank/DDBJ whole genome shotgun (WGS) entry which is preliminary data.</text>
</comment>
<accession>A0ABV5V4X0</accession>
<reference evidence="3 4" key="1">
    <citation type="submission" date="2024-09" db="EMBL/GenBank/DDBJ databases">
        <authorList>
            <person name="Sun Q."/>
            <person name="Mori K."/>
        </authorList>
    </citation>
    <scope>NUCLEOTIDE SEQUENCE [LARGE SCALE GENOMIC DNA]</scope>
    <source>
        <strain evidence="3 4">JCM 12763</strain>
    </source>
</reference>
<gene>
    <name evidence="3" type="ORF">ACFFN0_12495</name>
</gene>
<dbReference type="RefSeq" id="WP_141338407.1">
    <property type="nucleotide sequence ID" value="NZ_JBHMAX010000023.1"/>
</dbReference>
<name>A0ABV5V4X0_9MICO</name>
<dbReference type="InterPro" id="IPR050245">
    <property type="entry name" value="PrsA_foldase"/>
</dbReference>
<dbReference type="PROSITE" id="PS51257">
    <property type="entry name" value="PROKAR_LIPOPROTEIN"/>
    <property type="match status" value="1"/>
</dbReference>
<dbReference type="Gene3D" id="1.10.4030.10">
    <property type="entry name" value="Porin chaperone SurA, peptide-binding domain"/>
    <property type="match status" value="1"/>
</dbReference>
<proteinExistence type="predicted"/>
<evidence type="ECO:0000256" key="1">
    <source>
        <dbReference type="SAM" id="MobiDB-lite"/>
    </source>
</evidence>
<dbReference type="Pfam" id="PF13624">
    <property type="entry name" value="SurA_N_3"/>
    <property type="match status" value="1"/>
</dbReference>
<feature type="signal peptide" evidence="2">
    <location>
        <begin position="1"/>
        <end position="36"/>
    </location>
</feature>
<feature type="compositionally biased region" description="Low complexity" evidence="1">
    <location>
        <begin position="42"/>
        <end position="53"/>
    </location>
</feature>
<dbReference type="PANTHER" id="PTHR47245">
    <property type="entry name" value="PEPTIDYLPROLYL ISOMERASE"/>
    <property type="match status" value="1"/>
</dbReference>
<dbReference type="Proteomes" id="UP001589613">
    <property type="component" value="Unassembled WGS sequence"/>
</dbReference>
<keyword evidence="2" id="KW-0732">Signal</keyword>